<organism evidence="1 2">
    <name type="scientific">Rosa chinensis</name>
    <name type="common">China rose</name>
    <dbReference type="NCBI Taxonomy" id="74649"/>
    <lineage>
        <taxon>Eukaryota</taxon>
        <taxon>Viridiplantae</taxon>
        <taxon>Streptophyta</taxon>
        <taxon>Embryophyta</taxon>
        <taxon>Tracheophyta</taxon>
        <taxon>Spermatophyta</taxon>
        <taxon>Magnoliopsida</taxon>
        <taxon>eudicotyledons</taxon>
        <taxon>Gunneridae</taxon>
        <taxon>Pentapetalae</taxon>
        <taxon>rosids</taxon>
        <taxon>fabids</taxon>
        <taxon>Rosales</taxon>
        <taxon>Rosaceae</taxon>
        <taxon>Rosoideae</taxon>
        <taxon>Rosoideae incertae sedis</taxon>
        <taxon>Rosa</taxon>
    </lineage>
</organism>
<accession>A0A2P6QG16</accession>
<evidence type="ECO:0000313" key="1">
    <source>
        <dbReference type="EMBL" id="PRQ33120.1"/>
    </source>
</evidence>
<evidence type="ECO:0000313" key="2">
    <source>
        <dbReference type="Proteomes" id="UP000238479"/>
    </source>
</evidence>
<gene>
    <name evidence="1" type="ORF">RchiOBHm_Chr5g0053971</name>
</gene>
<protein>
    <submittedName>
        <fullName evidence="1">Uncharacterized protein</fullName>
    </submittedName>
</protein>
<keyword evidence="2" id="KW-1185">Reference proteome</keyword>
<proteinExistence type="predicted"/>
<name>A0A2P6QG16_ROSCH</name>
<dbReference type="EMBL" id="PDCK01000043">
    <property type="protein sequence ID" value="PRQ33120.1"/>
    <property type="molecule type" value="Genomic_DNA"/>
</dbReference>
<dbReference type="Proteomes" id="UP000238479">
    <property type="component" value="Chromosome 5"/>
</dbReference>
<reference evidence="1 2" key="1">
    <citation type="journal article" date="2018" name="Nat. Genet.">
        <title>The Rosa genome provides new insights in the design of modern roses.</title>
        <authorList>
            <person name="Bendahmane M."/>
        </authorList>
    </citation>
    <scope>NUCLEOTIDE SEQUENCE [LARGE SCALE GENOMIC DNA]</scope>
    <source>
        <strain evidence="2">cv. Old Blush</strain>
    </source>
</reference>
<comment type="caution">
    <text evidence="1">The sequence shown here is derived from an EMBL/GenBank/DDBJ whole genome shotgun (WGS) entry which is preliminary data.</text>
</comment>
<dbReference type="AlphaFoldDB" id="A0A2P6QG16"/>
<sequence>MMRESVWGYLPFDTIIERLSKSGSPPPSVCLVKFEIEFNTGNVWSNEITDEGPPMQSCGVHVVNDCKTADSCPPFSIRELKIDAEETDSYYDAEEIDSYYDAEDRLTV</sequence>
<dbReference type="Gramene" id="PRQ33120">
    <property type="protein sequence ID" value="PRQ33120"/>
    <property type="gene ID" value="RchiOBHm_Chr5g0053971"/>
</dbReference>